<dbReference type="SUPFAM" id="SSF54236">
    <property type="entry name" value="Ubiquitin-like"/>
    <property type="match status" value="1"/>
</dbReference>
<proteinExistence type="predicted"/>
<reference evidence="3" key="1">
    <citation type="journal article" date="2011" name="Genome Biol.">
        <title>The draft genome of the carcinogenic human liver fluke Clonorchis sinensis.</title>
        <authorList>
            <person name="Wang X."/>
            <person name="Chen W."/>
            <person name="Huang Y."/>
            <person name="Sun J."/>
            <person name="Men J."/>
            <person name="Liu H."/>
            <person name="Luo F."/>
            <person name="Guo L."/>
            <person name="Lv X."/>
            <person name="Deng C."/>
            <person name="Zhou C."/>
            <person name="Fan Y."/>
            <person name="Li X."/>
            <person name="Huang L."/>
            <person name="Hu Y."/>
            <person name="Liang C."/>
            <person name="Hu X."/>
            <person name="Xu J."/>
            <person name="Yu X."/>
        </authorList>
    </citation>
    <scope>NUCLEOTIDE SEQUENCE [LARGE SCALE GENOMIC DNA]</scope>
    <source>
        <strain evidence="3">Henan</strain>
    </source>
</reference>
<dbReference type="Gene3D" id="3.10.20.90">
    <property type="entry name" value="Phosphatidylinositol 3-kinase Catalytic Subunit, Chain A, domain 1"/>
    <property type="match status" value="1"/>
</dbReference>
<organism evidence="3 4">
    <name type="scientific">Clonorchis sinensis</name>
    <name type="common">Chinese liver fluke</name>
    <dbReference type="NCBI Taxonomy" id="79923"/>
    <lineage>
        <taxon>Eukaryota</taxon>
        <taxon>Metazoa</taxon>
        <taxon>Spiralia</taxon>
        <taxon>Lophotrochozoa</taxon>
        <taxon>Platyhelminthes</taxon>
        <taxon>Trematoda</taxon>
        <taxon>Digenea</taxon>
        <taxon>Opisthorchiida</taxon>
        <taxon>Opisthorchiata</taxon>
        <taxon>Opisthorchiidae</taxon>
        <taxon>Clonorchis</taxon>
    </lineage>
</organism>
<dbReference type="Gene3D" id="1.20.80.10">
    <property type="match status" value="1"/>
</dbReference>
<protein>
    <submittedName>
        <fullName evidence="3">FERM domain-containing protein 5</fullName>
    </submittedName>
</protein>
<dbReference type="InterPro" id="IPR000299">
    <property type="entry name" value="FERM_domain"/>
</dbReference>
<evidence type="ECO:0000259" key="2">
    <source>
        <dbReference type="PROSITE" id="PS50057"/>
    </source>
</evidence>
<feature type="compositionally biased region" description="Low complexity" evidence="1">
    <location>
        <begin position="9"/>
        <end position="20"/>
    </location>
</feature>
<reference key="2">
    <citation type="submission" date="2011-10" db="EMBL/GenBank/DDBJ databases">
        <title>The genome and transcriptome sequence of Clonorchis sinensis provide insights into the carcinogenic liver fluke.</title>
        <authorList>
            <person name="Wang X."/>
            <person name="Huang Y."/>
            <person name="Chen W."/>
            <person name="Liu H."/>
            <person name="Guo L."/>
            <person name="Chen Y."/>
            <person name="Luo F."/>
            <person name="Zhou W."/>
            <person name="Sun J."/>
            <person name="Mao Q."/>
            <person name="Liang P."/>
            <person name="Zhou C."/>
            <person name="Tian Y."/>
            <person name="Men J."/>
            <person name="Lv X."/>
            <person name="Huang L."/>
            <person name="Zhou J."/>
            <person name="Hu Y."/>
            <person name="Li R."/>
            <person name="Zhang F."/>
            <person name="Lei H."/>
            <person name="Li X."/>
            <person name="Hu X."/>
            <person name="Liang C."/>
            <person name="Xu J."/>
            <person name="Wu Z."/>
            <person name="Yu X."/>
        </authorList>
    </citation>
    <scope>NUCLEOTIDE SEQUENCE</scope>
    <source>
        <strain>Henan</strain>
    </source>
</reference>
<gene>
    <name evidence="3" type="ORF">CLF_107626</name>
</gene>
<dbReference type="InterPro" id="IPR018979">
    <property type="entry name" value="FERM_N"/>
</dbReference>
<feature type="non-terminal residue" evidence="3">
    <location>
        <position position="409"/>
    </location>
</feature>
<dbReference type="PROSITE" id="PS50057">
    <property type="entry name" value="FERM_3"/>
    <property type="match status" value="1"/>
</dbReference>
<dbReference type="SUPFAM" id="SSF47031">
    <property type="entry name" value="Second domain of FERM"/>
    <property type="match status" value="1"/>
</dbReference>
<accession>G7YQV9</accession>
<dbReference type="PRINTS" id="PR00935">
    <property type="entry name" value="BAND41"/>
</dbReference>
<dbReference type="Pfam" id="PF00373">
    <property type="entry name" value="FERM_M"/>
    <property type="match status" value="1"/>
</dbReference>
<dbReference type="Proteomes" id="UP000008909">
    <property type="component" value="Unassembled WGS sequence"/>
</dbReference>
<sequence length="409" mass="46671">MQSAKVKKSPGSGFSSPGKGTVTSEGQSRHSRFDTEQNHARSLSSPAENRSKSRGQPIPLHTNLDDRKEDPSMNLFMVEVKLLSDEEAPLQLEVTNSCLGRALFNQVIERLNGIVAKDYFGLRYLDRNKQRQWLEMSKTVYKQLKHVTPRSLNFRVKHYPSDPLAEFRQEKTRYLLYLQLRRDLHSGRLIGRNTEMHMLAACILQAEIGDHDVLVEYLGSEGTLADLKMFANVTPRTEAKICELHKTLKGLSMEEAENKFLEHASRFETYGIEPLYVQRRHTLGFKCPTAESAEALWKWAVDRQCFFTLSRSVDAKESKANGGIFKRRQFYTFTGRCQKELMLLNSSLPTIPQPSVSRSRSLLNLAKSVRQTRQSKSQNDLDRKLAVSHDNLHDGDMNSSTALQRHQSA</sequence>
<feature type="region of interest" description="Disordered" evidence="1">
    <location>
        <begin position="388"/>
        <end position="409"/>
    </location>
</feature>
<dbReference type="InterPro" id="IPR029071">
    <property type="entry name" value="Ubiquitin-like_domsf"/>
</dbReference>
<feature type="domain" description="FERM" evidence="2">
    <location>
        <begin position="76"/>
        <end position="377"/>
    </location>
</feature>
<dbReference type="PANTHER" id="PTHR23280">
    <property type="entry name" value="4.1 G PROTEIN"/>
    <property type="match status" value="1"/>
</dbReference>
<evidence type="ECO:0000256" key="1">
    <source>
        <dbReference type="SAM" id="MobiDB-lite"/>
    </source>
</evidence>
<evidence type="ECO:0000313" key="3">
    <source>
        <dbReference type="EMBL" id="GAA55339.1"/>
    </source>
</evidence>
<dbReference type="Pfam" id="PF09379">
    <property type="entry name" value="FERM_N"/>
    <property type="match status" value="1"/>
</dbReference>
<dbReference type="InterPro" id="IPR014352">
    <property type="entry name" value="FERM/acyl-CoA-bd_prot_sf"/>
</dbReference>
<dbReference type="CDD" id="cd14473">
    <property type="entry name" value="FERM_B-lobe"/>
    <property type="match status" value="1"/>
</dbReference>
<evidence type="ECO:0000313" key="4">
    <source>
        <dbReference type="Proteomes" id="UP000008909"/>
    </source>
</evidence>
<dbReference type="InterPro" id="IPR019749">
    <property type="entry name" value="Band_41_domain"/>
</dbReference>
<dbReference type="EMBL" id="DF143998">
    <property type="protein sequence ID" value="GAA55339.1"/>
    <property type="molecule type" value="Genomic_DNA"/>
</dbReference>
<dbReference type="InterPro" id="IPR019748">
    <property type="entry name" value="FERM_central"/>
</dbReference>
<name>G7YQV9_CLOSI</name>
<dbReference type="GO" id="GO:0005856">
    <property type="term" value="C:cytoskeleton"/>
    <property type="evidence" value="ECO:0007669"/>
    <property type="project" value="TreeGrafter"/>
</dbReference>
<feature type="compositionally biased region" description="Basic and acidic residues" evidence="1">
    <location>
        <begin position="27"/>
        <end position="39"/>
    </location>
</feature>
<dbReference type="InterPro" id="IPR035963">
    <property type="entry name" value="FERM_2"/>
</dbReference>
<feature type="compositionally biased region" description="Polar residues" evidence="1">
    <location>
        <begin position="397"/>
        <end position="409"/>
    </location>
</feature>
<dbReference type="AlphaFoldDB" id="G7YQV9"/>
<dbReference type="GO" id="GO:0031032">
    <property type="term" value="P:actomyosin structure organization"/>
    <property type="evidence" value="ECO:0007669"/>
    <property type="project" value="TreeGrafter"/>
</dbReference>
<keyword evidence="4" id="KW-1185">Reference proteome</keyword>
<feature type="region of interest" description="Disordered" evidence="1">
    <location>
        <begin position="1"/>
        <end position="69"/>
    </location>
</feature>
<dbReference type="SMART" id="SM00295">
    <property type="entry name" value="B41"/>
    <property type="match status" value="1"/>
</dbReference>
<dbReference type="PANTHER" id="PTHR23280:SF32">
    <property type="entry name" value="FI22325P1"/>
    <property type="match status" value="1"/>
</dbReference>